<dbReference type="EMBL" id="UZAU01000648">
    <property type="status" value="NOT_ANNOTATED_CDS"/>
    <property type="molecule type" value="Genomic_DNA"/>
</dbReference>
<evidence type="ECO:0000313" key="1">
    <source>
        <dbReference type="EnsemblPlants" id="cds.evm.model.07.788"/>
    </source>
</evidence>
<dbReference type="EnsemblPlants" id="evm.model.07.788">
    <property type="protein sequence ID" value="cds.evm.model.07.788"/>
    <property type="gene ID" value="evm.TU.07.788"/>
</dbReference>
<dbReference type="PANTHER" id="PTHR33116">
    <property type="entry name" value="REVERSE TRANSCRIPTASE ZINC-BINDING DOMAIN-CONTAINING PROTEIN-RELATED-RELATED"/>
    <property type="match status" value="1"/>
</dbReference>
<sequence>MPFADDSYLYCRATSTETARVNELLSIFEKASGQQVNFGKSSAFFSPNTLTDTRTRICSDLGISEASEDSKYLGLPSMLGRNKNSGLGYLWDKMQKRIQSWDNIFLSRAGKEVMIKLVVQSLPTYAMNVFLLTKDICNQMESLMTRFWWQTKKDSSKGIHWKSLKNLSKHKLKGGMGFRSLRDFNLALLGKQGWRLLVNYDSLMGRIFKACYYPTTSFFNSELGSNPSFIWRSIFESKPLLRSGSRLCIGSGLSANVLNDPWLPNDTDGFIQSSHPALIGTTVNTLMQTDVFPAVKTSWPSPKPKPFTHLLNDLLRETTVEKQMRVTLYCYITHRTEDVIKGNLKLSKLVPS</sequence>
<dbReference type="AlphaFoldDB" id="A0A803Q6F1"/>
<dbReference type="Gramene" id="evm.model.07.788">
    <property type="protein sequence ID" value="cds.evm.model.07.788"/>
    <property type="gene ID" value="evm.TU.07.788"/>
</dbReference>
<name>A0A803Q6F1_CANSA</name>
<accession>A0A803Q6F1</accession>
<dbReference type="Proteomes" id="UP000596661">
    <property type="component" value="Chromosome 7"/>
</dbReference>
<organism evidence="1 2">
    <name type="scientific">Cannabis sativa</name>
    <name type="common">Hemp</name>
    <name type="synonym">Marijuana</name>
    <dbReference type="NCBI Taxonomy" id="3483"/>
    <lineage>
        <taxon>Eukaryota</taxon>
        <taxon>Viridiplantae</taxon>
        <taxon>Streptophyta</taxon>
        <taxon>Embryophyta</taxon>
        <taxon>Tracheophyta</taxon>
        <taxon>Spermatophyta</taxon>
        <taxon>Magnoliopsida</taxon>
        <taxon>eudicotyledons</taxon>
        <taxon>Gunneridae</taxon>
        <taxon>Pentapetalae</taxon>
        <taxon>rosids</taxon>
        <taxon>fabids</taxon>
        <taxon>Rosales</taxon>
        <taxon>Cannabaceae</taxon>
        <taxon>Cannabis</taxon>
    </lineage>
</organism>
<protein>
    <recommendedName>
        <fullName evidence="3">Reverse transcriptase domain-containing protein</fullName>
    </recommendedName>
</protein>
<proteinExistence type="predicted"/>
<reference evidence="1" key="2">
    <citation type="submission" date="2021-03" db="UniProtKB">
        <authorList>
            <consortium name="EnsemblPlants"/>
        </authorList>
    </citation>
    <scope>IDENTIFICATION</scope>
</reference>
<reference evidence="1" key="1">
    <citation type="submission" date="2018-11" db="EMBL/GenBank/DDBJ databases">
        <authorList>
            <person name="Grassa J C."/>
        </authorList>
    </citation>
    <scope>NUCLEOTIDE SEQUENCE [LARGE SCALE GENOMIC DNA]</scope>
</reference>
<evidence type="ECO:0000313" key="2">
    <source>
        <dbReference type="Proteomes" id="UP000596661"/>
    </source>
</evidence>
<dbReference type="PANTHER" id="PTHR33116:SF86">
    <property type="entry name" value="REVERSE TRANSCRIPTASE DOMAIN-CONTAINING PROTEIN"/>
    <property type="match status" value="1"/>
</dbReference>
<evidence type="ECO:0008006" key="3">
    <source>
        <dbReference type="Google" id="ProtNLM"/>
    </source>
</evidence>
<keyword evidence="2" id="KW-1185">Reference proteome</keyword>